<proteinExistence type="predicted"/>
<feature type="region of interest" description="Disordered" evidence="1">
    <location>
        <begin position="1"/>
        <end position="29"/>
    </location>
</feature>
<organism evidence="2 3">
    <name type="scientific">Papaver somniferum</name>
    <name type="common">Opium poppy</name>
    <dbReference type="NCBI Taxonomy" id="3469"/>
    <lineage>
        <taxon>Eukaryota</taxon>
        <taxon>Viridiplantae</taxon>
        <taxon>Streptophyta</taxon>
        <taxon>Embryophyta</taxon>
        <taxon>Tracheophyta</taxon>
        <taxon>Spermatophyta</taxon>
        <taxon>Magnoliopsida</taxon>
        <taxon>Ranunculales</taxon>
        <taxon>Papaveraceae</taxon>
        <taxon>Papaveroideae</taxon>
        <taxon>Papaver</taxon>
    </lineage>
</organism>
<evidence type="ECO:0000313" key="3">
    <source>
        <dbReference type="Proteomes" id="UP000316621"/>
    </source>
</evidence>
<gene>
    <name evidence="2" type="ORF">C5167_025690</name>
</gene>
<dbReference type="EMBL" id="CM010719">
    <property type="protein sequence ID" value="RZC63937.1"/>
    <property type="molecule type" value="Genomic_DNA"/>
</dbReference>
<protein>
    <submittedName>
        <fullName evidence="2">Uncharacterized protein</fullName>
    </submittedName>
</protein>
<reference evidence="2 3" key="1">
    <citation type="journal article" date="2018" name="Science">
        <title>The opium poppy genome and morphinan production.</title>
        <authorList>
            <person name="Guo L."/>
            <person name="Winzer T."/>
            <person name="Yang X."/>
            <person name="Li Y."/>
            <person name="Ning Z."/>
            <person name="He Z."/>
            <person name="Teodor R."/>
            <person name="Lu Y."/>
            <person name="Bowser T.A."/>
            <person name="Graham I.A."/>
            <person name="Ye K."/>
        </authorList>
    </citation>
    <scope>NUCLEOTIDE SEQUENCE [LARGE SCALE GENOMIC DNA]</scope>
    <source>
        <strain evidence="3">cv. HN1</strain>
        <tissue evidence="2">Leaves</tissue>
    </source>
</reference>
<sequence length="65" mass="6914">MGSLHPPKQAVRKSTEMTTSRHGRESCDWMLLGPTENGLVVYSPTQAVVQGKGTQSSRGSGVEGL</sequence>
<dbReference type="AlphaFoldDB" id="A0A4Y7JTB2"/>
<accession>A0A4Y7JTB2</accession>
<evidence type="ECO:0000313" key="2">
    <source>
        <dbReference type="EMBL" id="RZC63937.1"/>
    </source>
</evidence>
<keyword evidence="3" id="KW-1185">Reference proteome</keyword>
<evidence type="ECO:0000256" key="1">
    <source>
        <dbReference type="SAM" id="MobiDB-lite"/>
    </source>
</evidence>
<name>A0A4Y7JTB2_PAPSO</name>
<dbReference type="Proteomes" id="UP000316621">
    <property type="component" value="Chromosome 5"/>
</dbReference>
<dbReference type="Gramene" id="RZC63937">
    <property type="protein sequence ID" value="RZC63937"/>
    <property type="gene ID" value="C5167_025690"/>
</dbReference>